<dbReference type="AlphaFoldDB" id="A0A6J4N795"/>
<dbReference type="EMBL" id="CADCTV010001111">
    <property type="protein sequence ID" value="CAA9379890.1"/>
    <property type="molecule type" value="Genomic_DNA"/>
</dbReference>
<sequence>WSSARSRSPRLRAPGPRRAAACSVSSCIPRGVDRFRPPSIRYPPRPAI</sequence>
<organism evidence="1">
    <name type="scientific">uncultured Gemmatimonadota bacterium</name>
    <dbReference type="NCBI Taxonomy" id="203437"/>
    <lineage>
        <taxon>Bacteria</taxon>
        <taxon>Pseudomonadati</taxon>
        <taxon>Gemmatimonadota</taxon>
        <taxon>environmental samples</taxon>
    </lineage>
</organism>
<accession>A0A6J4N795</accession>
<feature type="non-terminal residue" evidence="1">
    <location>
        <position position="1"/>
    </location>
</feature>
<gene>
    <name evidence="1" type="ORF">AVDCRST_MAG89-5294</name>
</gene>
<name>A0A6J4N795_9BACT</name>
<proteinExistence type="predicted"/>
<protein>
    <submittedName>
        <fullName evidence="1">Uncharacterized protein</fullName>
    </submittedName>
</protein>
<evidence type="ECO:0000313" key="1">
    <source>
        <dbReference type="EMBL" id="CAA9379890.1"/>
    </source>
</evidence>
<feature type="non-terminal residue" evidence="1">
    <location>
        <position position="48"/>
    </location>
</feature>
<reference evidence="1" key="1">
    <citation type="submission" date="2020-02" db="EMBL/GenBank/DDBJ databases">
        <authorList>
            <person name="Meier V. D."/>
        </authorList>
    </citation>
    <scope>NUCLEOTIDE SEQUENCE</scope>
    <source>
        <strain evidence="1">AVDCRST_MAG89</strain>
    </source>
</reference>